<dbReference type="PANTHER" id="PTHR20648">
    <property type="entry name" value="ELONGIN-C"/>
    <property type="match status" value="1"/>
</dbReference>
<comment type="similarity">
    <text evidence="2">Belongs to the SKP1 family.</text>
</comment>
<protein>
    <recommendedName>
        <fullName evidence="3">Elongin-C</fullName>
    </recommendedName>
</protein>
<dbReference type="EMBL" id="JANBUW010000030">
    <property type="protein sequence ID" value="KAJ2850511.1"/>
    <property type="molecule type" value="Genomic_DNA"/>
</dbReference>
<dbReference type="Proteomes" id="UP001139887">
    <property type="component" value="Unassembled WGS sequence"/>
</dbReference>
<evidence type="ECO:0000313" key="6">
    <source>
        <dbReference type="EMBL" id="KAJ2850511.1"/>
    </source>
</evidence>
<name>A0A9W8M007_9FUNG</name>
<dbReference type="SMART" id="SM00512">
    <property type="entry name" value="Skp1"/>
    <property type="match status" value="1"/>
</dbReference>
<dbReference type="Pfam" id="PF03931">
    <property type="entry name" value="Skp1_POZ"/>
    <property type="match status" value="1"/>
</dbReference>
<dbReference type="Gene3D" id="3.30.710.10">
    <property type="entry name" value="Potassium Channel Kv1.1, Chain A"/>
    <property type="match status" value="1"/>
</dbReference>
<gene>
    <name evidence="6" type="ORF">IWW36_001828</name>
</gene>
<evidence type="ECO:0000256" key="4">
    <source>
        <dbReference type="ARBA" id="ARBA00023242"/>
    </source>
</evidence>
<evidence type="ECO:0000256" key="1">
    <source>
        <dbReference type="ARBA" id="ARBA00004123"/>
    </source>
</evidence>
<organism evidence="6 7">
    <name type="scientific">Coemansia brasiliensis</name>
    <dbReference type="NCBI Taxonomy" id="2650707"/>
    <lineage>
        <taxon>Eukaryota</taxon>
        <taxon>Fungi</taxon>
        <taxon>Fungi incertae sedis</taxon>
        <taxon>Zoopagomycota</taxon>
        <taxon>Kickxellomycotina</taxon>
        <taxon>Kickxellomycetes</taxon>
        <taxon>Kickxellales</taxon>
        <taxon>Kickxellaceae</taxon>
        <taxon>Coemansia</taxon>
    </lineage>
</organism>
<accession>A0A9W8M007</accession>
<evidence type="ECO:0000313" key="7">
    <source>
        <dbReference type="Proteomes" id="UP001139887"/>
    </source>
</evidence>
<evidence type="ECO:0000259" key="5">
    <source>
        <dbReference type="Pfam" id="PF03931"/>
    </source>
</evidence>
<dbReference type="InterPro" id="IPR039948">
    <property type="entry name" value="ELC1"/>
</dbReference>
<feature type="domain" description="SKP1 component POZ" evidence="5">
    <location>
        <begin position="11"/>
        <end position="77"/>
    </location>
</feature>
<dbReference type="InterPro" id="IPR001232">
    <property type="entry name" value="SKP1-like"/>
</dbReference>
<reference evidence="6" key="1">
    <citation type="submission" date="2022-07" db="EMBL/GenBank/DDBJ databases">
        <title>Phylogenomic reconstructions and comparative analyses of Kickxellomycotina fungi.</title>
        <authorList>
            <person name="Reynolds N.K."/>
            <person name="Stajich J.E."/>
            <person name="Barry K."/>
            <person name="Grigoriev I.V."/>
            <person name="Crous P."/>
            <person name="Smith M.E."/>
        </authorList>
    </citation>
    <scope>NUCLEOTIDE SEQUENCE</scope>
    <source>
        <strain evidence="6">NRRL 1566</strain>
    </source>
</reference>
<dbReference type="CDD" id="cd18321">
    <property type="entry name" value="BTB_POZ_EloC"/>
    <property type="match status" value="1"/>
</dbReference>
<proteinExistence type="inferred from homology"/>
<dbReference type="GO" id="GO:0006511">
    <property type="term" value="P:ubiquitin-dependent protein catabolic process"/>
    <property type="evidence" value="ECO:0007669"/>
    <property type="project" value="InterPro"/>
</dbReference>
<dbReference type="InterPro" id="IPR011333">
    <property type="entry name" value="SKP1/BTB/POZ_sf"/>
</dbReference>
<dbReference type="GO" id="GO:0005634">
    <property type="term" value="C:nucleus"/>
    <property type="evidence" value="ECO:0007669"/>
    <property type="project" value="UniProtKB-SubCell"/>
</dbReference>
<comment type="caution">
    <text evidence="6">The sequence shown here is derived from an EMBL/GenBank/DDBJ whole genome shotgun (WGS) entry which is preliminary data.</text>
</comment>
<dbReference type="SUPFAM" id="SSF54695">
    <property type="entry name" value="POZ domain"/>
    <property type="match status" value="1"/>
</dbReference>
<comment type="subcellular location">
    <subcellularLocation>
        <location evidence="1">Nucleus</location>
    </subcellularLocation>
</comment>
<dbReference type="FunFam" id="3.30.710.10:FF:000035">
    <property type="entry name" value="Elongin C transcription elongation factor"/>
    <property type="match status" value="1"/>
</dbReference>
<dbReference type="InterPro" id="IPR016073">
    <property type="entry name" value="Skp1_comp_POZ"/>
</dbReference>
<sequence>MADGNNDGSSLVRLLSGDGFSFVISKKAADMSPTLKNMLEMTRGGTDVAFSEALSSQIQLPEIRGKVLERVCQYLIYKYRYSDEGASDRVPDFEFDVEMSLELLMAADYLDC</sequence>
<evidence type="ECO:0000256" key="3">
    <source>
        <dbReference type="ARBA" id="ARBA00021347"/>
    </source>
</evidence>
<dbReference type="OrthoDB" id="249087at2759"/>
<evidence type="ECO:0000256" key="2">
    <source>
        <dbReference type="ARBA" id="ARBA00009993"/>
    </source>
</evidence>
<dbReference type="AlphaFoldDB" id="A0A9W8M007"/>
<keyword evidence="4" id="KW-0539">Nucleus</keyword>
<keyword evidence="7" id="KW-1185">Reference proteome</keyword>